<organism evidence="3 4">
    <name type="scientific">Silvibacterium bohemicum</name>
    <dbReference type="NCBI Taxonomy" id="1577686"/>
    <lineage>
        <taxon>Bacteria</taxon>
        <taxon>Pseudomonadati</taxon>
        <taxon>Acidobacteriota</taxon>
        <taxon>Terriglobia</taxon>
        <taxon>Terriglobales</taxon>
        <taxon>Acidobacteriaceae</taxon>
        <taxon>Silvibacterium</taxon>
    </lineage>
</organism>
<dbReference type="SUPFAM" id="SSF53649">
    <property type="entry name" value="Alkaline phosphatase-like"/>
    <property type="match status" value="1"/>
</dbReference>
<dbReference type="Gene3D" id="3.40.720.10">
    <property type="entry name" value="Alkaline Phosphatase, subunit A"/>
    <property type="match status" value="2"/>
</dbReference>
<feature type="chain" id="PRO_5032387373" description="Nucleotide pyrophosphatase" evidence="2">
    <location>
        <begin position="26"/>
        <end position="573"/>
    </location>
</feature>
<evidence type="ECO:0000256" key="1">
    <source>
        <dbReference type="ARBA" id="ARBA00008779"/>
    </source>
</evidence>
<dbReference type="PANTHER" id="PTHR42693">
    <property type="entry name" value="ARYLSULFATASE FAMILY MEMBER"/>
    <property type="match status" value="1"/>
</dbReference>
<dbReference type="InterPro" id="IPR017850">
    <property type="entry name" value="Alkaline_phosphatase_core_sf"/>
</dbReference>
<dbReference type="EMBL" id="JACHEK010000011">
    <property type="protein sequence ID" value="MBB6146891.1"/>
    <property type="molecule type" value="Genomic_DNA"/>
</dbReference>
<keyword evidence="4" id="KW-1185">Reference proteome</keyword>
<comment type="similarity">
    <text evidence="1">Belongs to the sulfatase family.</text>
</comment>
<dbReference type="InterPro" id="IPR050738">
    <property type="entry name" value="Sulfatase"/>
</dbReference>
<evidence type="ECO:0000256" key="2">
    <source>
        <dbReference type="SAM" id="SignalP"/>
    </source>
</evidence>
<keyword evidence="2" id="KW-0732">Signal</keyword>
<protein>
    <recommendedName>
        <fullName evidence="5">Nucleotide pyrophosphatase</fullName>
    </recommendedName>
</protein>
<evidence type="ECO:0008006" key="5">
    <source>
        <dbReference type="Google" id="ProtNLM"/>
    </source>
</evidence>
<feature type="signal peptide" evidence="2">
    <location>
        <begin position="1"/>
        <end position="25"/>
    </location>
</feature>
<comment type="caution">
    <text evidence="3">The sequence shown here is derived from an EMBL/GenBank/DDBJ whole genome shotgun (WGS) entry which is preliminary data.</text>
</comment>
<evidence type="ECO:0000313" key="3">
    <source>
        <dbReference type="EMBL" id="MBB6146891.1"/>
    </source>
</evidence>
<dbReference type="RefSeq" id="WP_050061251.1">
    <property type="nucleotide sequence ID" value="NZ_JACHEK010000011.1"/>
</dbReference>
<proteinExistence type="inferred from homology"/>
<dbReference type="GO" id="GO:0004065">
    <property type="term" value="F:arylsulfatase activity"/>
    <property type="evidence" value="ECO:0007669"/>
    <property type="project" value="TreeGrafter"/>
</dbReference>
<dbReference type="PANTHER" id="PTHR42693:SF33">
    <property type="entry name" value="ARYLSULFATASE"/>
    <property type="match status" value="1"/>
</dbReference>
<sequence length="573" mass="58847">MRVLTLGMLGAAAALTLASANAAMAANGNEVGSEQVKHVLLISVDGMHAVDFYNCSHGIAGVNGGEPYCPNLASLGHTAINYLAASSAKPSDSFPGIAALVTGGSPKSTGLYYDVAYDRSLDGPEIATGTGLAAATCTPYAIPDGTTTDNDQGIDIDDTKLNGGAPGASLTDGGIASIDRRKLSRDPANGCAPVYPWNFVRTNTIFGVVHKAGGYTAWIDKHPSYAMVSGPGGNGLNDYYAPEVDSTVVALPGVKTSEGASCATIRDTSGASSWTASFQNIQCYDALRVNALLNQIAGKNHNGASAETPTVFGMNFQALYAGEILVEPGVGNGGYKNAAGLPGGELLKEIEFVDASIGDIVGALKDRGIYDDTLIIVTAKHGESPIDPALYQADTTNTPATLLGSAIPFSESPLNPTGIGATEDDVSVLWLKKGASVDAAVSLLEKNGPAIGLGQLYYGPSLALNFNVGGTGPGEDPRTPDIIVTPNVGVTYVGGSSVLGDHGGFAHDDTNVVLFVEHPRFRAQTVSSPTATAQIAPTILKALGLDPKALDAVRAEGTAVLPEVDEQLAKDRW</sequence>
<dbReference type="Pfam" id="PF01663">
    <property type="entry name" value="Phosphodiest"/>
    <property type="match status" value="2"/>
</dbReference>
<name>A0A841K6Y1_9BACT</name>
<dbReference type="Proteomes" id="UP000538666">
    <property type="component" value="Unassembled WGS sequence"/>
</dbReference>
<reference evidence="3 4" key="1">
    <citation type="submission" date="2020-08" db="EMBL/GenBank/DDBJ databases">
        <title>Genomic Encyclopedia of Type Strains, Phase IV (KMG-IV): sequencing the most valuable type-strain genomes for metagenomic binning, comparative biology and taxonomic classification.</title>
        <authorList>
            <person name="Goeker M."/>
        </authorList>
    </citation>
    <scope>NUCLEOTIDE SEQUENCE [LARGE SCALE GENOMIC DNA]</scope>
    <source>
        <strain evidence="3 4">DSM 103733</strain>
    </source>
</reference>
<evidence type="ECO:0000313" key="4">
    <source>
        <dbReference type="Proteomes" id="UP000538666"/>
    </source>
</evidence>
<dbReference type="OrthoDB" id="9762324at2"/>
<gene>
    <name evidence="3" type="ORF">HNQ77_004872</name>
</gene>
<dbReference type="InterPro" id="IPR002591">
    <property type="entry name" value="Phosphodiest/P_Trfase"/>
</dbReference>
<dbReference type="AlphaFoldDB" id="A0A841K6Y1"/>
<accession>A0A841K6Y1</accession>